<evidence type="ECO:0000313" key="2">
    <source>
        <dbReference type="Proteomes" id="UP000179797"/>
    </source>
</evidence>
<dbReference type="Proteomes" id="UP000179797">
    <property type="component" value="Unassembled WGS sequence"/>
</dbReference>
<comment type="caution">
    <text evidence="1">The sequence shown here is derived from an EMBL/GenBank/DDBJ whole genome shotgun (WGS) entry which is preliminary data.</text>
</comment>
<organism evidence="1 2">
    <name type="scientific">Flammeovirga pacifica</name>
    <dbReference type="NCBI Taxonomy" id="915059"/>
    <lineage>
        <taxon>Bacteria</taxon>
        <taxon>Pseudomonadati</taxon>
        <taxon>Bacteroidota</taxon>
        <taxon>Cytophagia</taxon>
        <taxon>Cytophagales</taxon>
        <taxon>Flammeovirgaceae</taxon>
        <taxon>Flammeovirga</taxon>
    </lineage>
</organism>
<evidence type="ECO:0000313" key="1">
    <source>
        <dbReference type="EMBL" id="OHX64226.1"/>
    </source>
</evidence>
<dbReference type="AlphaFoldDB" id="A0A1S1YT96"/>
<dbReference type="EMBL" id="JRYR02000002">
    <property type="protein sequence ID" value="OHX64226.1"/>
    <property type="molecule type" value="Genomic_DNA"/>
</dbReference>
<evidence type="ECO:0008006" key="3">
    <source>
        <dbReference type="Google" id="ProtNLM"/>
    </source>
</evidence>
<proteinExistence type="predicted"/>
<name>A0A1S1YT96_FLAPC</name>
<protein>
    <recommendedName>
        <fullName evidence="3">STAS domain-containing protein</fullName>
    </recommendedName>
</protein>
<keyword evidence="2" id="KW-1185">Reference proteome</keyword>
<reference evidence="1 2" key="1">
    <citation type="journal article" date="2012" name="Int. J. Syst. Evol. Microbiol.">
        <title>Flammeovirga pacifica sp. nov., isolated from deep-sea sediment.</title>
        <authorList>
            <person name="Xu H."/>
            <person name="Fu Y."/>
            <person name="Yang N."/>
            <person name="Ding Z."/>
            <person name="Lai Q."/>
            <person name="Zeng R."/>
        </authorList>
    </citation>
    <scope>NUCLEOTIDE SEQUENCE [LARGE SCALE GENOMIC DNA]</scope>
    <source>
        <strain evidence="2">DSM 24597 / LMG 26175 / WPAGA1</strain>
    </source>
</reference>
<accession>A0A1S1YT96</accession>
<dbReference type="OrthoDB" id="979697at2"/>
<dbReference type="RefSeq" id="WP_139263230.1">
    <property type="nucleotide sequence ID" value="NZ_JRYR02000002.1"/>
</dbReference>
<sequence>MSKFYQCSTATFDLTRFPIITITCTKEQPNVQDIIEYKEMREKVFKNIKSEFILVCDISKIKWMDSEARIAYGKNLKESDKLYGPWIKEVYLVVPNLIVSIILKGINLVAKPNFEEIICSHLHSAHSKAELSKEEMLSDTLI</sequence>
<gene>
    <name evidence="1" type="ORF">NH26_21725</name>
</gene>